<dbReference type="GO" id="GO:0065003">
    <property type="term" value="P:protein-containing complex assembly"/>
    <property type="evidence" value="ECO:0007669"/>
    <property type="project" value="InterPro"/>
</dbReference>
<keyword evidence="3" id="KW-0143">Chaperone</keyword>
<dbReference type="AlphaFoldDB" id="A0A858RL19"/>
<accession>A0A858RL19</accession>
<evidence type="ECO:0000313" key="6">
    <source>
        <dbReference type="Proteomes" id="UP000501812"/>
    </source>
</evidence>
<dbReference type="InterPro" id="IPR012406">
    <property type="entry name" value="UreE"/>
</dbReference>
<dbReference type="GO" id="GO:0019627">
    <property type="term" value="P:urea metabolic process"/>
    <property type="evidence" value="ECO:0007669"/>
    <property type="project" value="InterPro"/>
</dbReference>
<feature type="domain" description="Urease accessory protein UreE C-terminal" evidence="4">
    <location>
        <begin position="73"/>
        <end position="137"/>
    </location>
</feature>
<dbReference type="PIRSF" id="PIRSF036402">
    <property type="entry name" value="Ureas_acces_UreE"/>
    <property type="match status" value="1"/>
</dbReference>
<protein>
    <recommendedName>
        <fullName evidence="4">Urease accessory protein UreE C-terminal domain-containing protein</fullName>
    </recommendedName>
</protein>
<reference evidence="5 6" key="1">
    <citation type="submission" date="2020-04" db="EMBL/GenBank/DDBJ databases">
        <title>Luteolibacter sp. G-1-1-1 isolated from soil.</title>
        <authorList>
            <person name="Dahal R.H."/>
        </authorList>
    </citation>
    <scope>NUCLEOTIDE SEQUENCE [LARGE SCALE GENOMIC DNA]</scope>
    <source>
        <strain evidence="5 6">G-1-1-1</strain>
    </source>
</reference>
<dbReference type="Proteomes" id="UP000501812">
    <property type="component" value="Chromosome"/>
</dbReference>
<keyword evidence="6" id="KW-1185">Reference proteome</keyword>
<gene>
    <name evidence="5" type="ORF">HHL09_14165</name>
</gene>
<dbReference type="GO" id="GO:0016151">
    <property type="term" value="F:nickel cation binding"/>
    <property type="evidence" value="ECO:0007669"/>
    <property type="project" value="InterPro"/>
</dbReference>
<evidence type="ECO:0000256" key="1">
    <source>
        <dbReference type="ARBA" id="ARBA00022490"/>
    </source>
</evidence>
<dbReference type="Gene3D" id="3.30.70.790">
    <property type="entry name" value="UreE, C-terminal domain"/>
    <property type="match status" value="1"/>
</dbReference>
<sequence>MHLIQRMIAPASELPESSQVVLSAERRQFLKRRWRGIANDGTEFGFDLESRLVDGAVIFQQDGKDYIVRQLPEMVYEVVFESPAHAAMVAWRVGNLHLPAQILEDRIHVLYDEAMSHLIGYEGWAYSEPEVLFQPLKAVAHA</sequence>
<evidence type="ECO:0000313" key="5">
    <source>
        <dbReference type="EMBL" id="QJE96880.1"/>
    </source>
</evidence>
<evidence type="ECO:0000259" key="4">
    <source>
        <dbReference type="Pfam" id="PF05194"/>
    </source>
</evidence>
<dbReference type="SUPFAM" id="SSF69737">
    <property type="entry name" value="Urease metallochaperone UreE, C-terminal domain"/>
    <property type="match status" value="1"/>
</dbReference>
<dbReference type="GO" id="GO:0006457">
    <property type="term" value="P:protein folding"/>
    <property type="evidence" value="ECO:0007669"/>
    <property type="project" value="InterPro"/>
</dbReference>
<dbReference type="EMBL" id="CP051774">
    <property type="protein sequence ID" value="QJE96880.1"/>
    <property type="molecule type" value="Genomic_DNA"/>
</dbReference>
<organism evidence="5 6">
    <name type="scientific">Luteolibacter luteus</name>
    <dbReference type="NCBI Taxonomy" id="2728835"/>
    <lineage>
        <taxon>Bacteria</taxon>
        <taxon>Pseudomonadati</taxon>
        <taxon>Verrucomicrobiota</taxon>
        <taxon>Verrucomicrobiia</taxon>
        <taxon>Verrucomicrobiales</taxon>
        <taxon>Verrucomicrobiaceae</taxon>
        <taxon>Luteolibacter</taxon>
    </lineage>
</organism>
<dbReference type="InterPro" id="IPR007864">
    <property type="entry name" value="UreE_C_dom"/>
</dbReference>
<evidence type="ECO:0000256" key="2">
    <source>
        <dbReference type="ARBA" id="ARBA00022596"/>
    </source>
</evidence>
<dbReference type="GO" id="GO:0005737">
    <property type="term" value="C:cytoplasm"/>
    <property type="evidence" value="ECO:0007669"/>
    <property type="project" value="InterPro"/>
</dbReference>
<dbReference type="Pfam" id="PF05194">
    <property type="entry name" value="UreE_C"/>
    <property type="match status" value="1"/>
</dbReference>
<keyword evidence="2" id="KW-0533">Nickel</keyword>
<name>A0A858RL19_9BACT</name>
<dbReference type="RefSeq" id="WP_169455280.1">
    <property type="nucleotide sequence ID" value="NZ_CP051774.1"/>
</dbReference>
<keyword evidence="1" id="KW-0963">Cytoplasm</keyword>
<evidence type="ECO:0000256" key="3">
    <source>
        <dbReference type="ARBA" id="ARBA00023186"/>
    </source>
</evidence>
<proteinExistence type="predicted"/>
<dbReference type="KEGG" id="luo:HHL09_14165"/>